<feature type="region of interest" description="Disordered" evidence="11">
    <location>
        <begin position="247"/>
        <end position="281"/>
    </location>
</feature>
<feature type="compositionally biased region" description="Basic and acidic residues" evidence="11">
    <location>
        <begin position="383"/>
        <end position="403"/>
    </location>
</feature>
<dbReference type="PROSITE" id="PS00107">
    <property type="entry name" value="PROTEIN_KINASE_ATP"/>
    <property type="match status" value="1"/>
</dbReference>
<sequence>MDKYERLKKIGEGSFGKAILVKSRTDGRQYVIKEIGISRMSNKERQESRKEVAVLANMSHPNIVQYKESFEESGCLYIVMDYCEGGDLFKKINNQRGTLFPEEQFEAGNMKNLVLKIIRGSYPPVSVHYSQDLRSLLAQLFKRNPRERPSVSAILGKPFLARRIHKFLSPQLIAQEFSHSLHLNQPKMSVAQGAPAKRPAPGPITISPAQKITKPAAKYGVPLTVRRPSEAVRKVPDAAMKPIKLKQAPPPAAAQRRVSRVEEERRKHEEGVRKKRMEMMERERKQREQMLLLKAAQMKRFEREKLNRINRAREQGWRHVLSSSGGSSPERKFFGGGGIGAPHSPGIGPSPVPGPTHASPYHFGPTPIPTPVPAPSLAPSRAPYDHIHPAAEKTSKPTPKDGAGEGPKSSGDNGRTATDSGTLNGHAGIPVKDVVRKEPRKASFHNEQISKNDYANRFRGQLAAERHKQVEEFLQRKREAMLNKVRAEGQLGARQNLAAIFASWTSSSRCRRPQVNKEEEAQSKARAAVLKEQLEKKRREAYEREKKAWEDHLVARGVKVAVGAVGGATPPAAPPTQPPDSTPQEAASKATPSSRPTTPVISMTAALKDVGAISSGQSSPMKEDSLKPETSSVQSDKKEILRRLNQKVQTTEDDAEKDPTHCSSAPCPTPQPIQPSITEERPPTAGDRKKWEAVAPPLLSVAEQTLEETCATLAVSQATSPETNAPFSGDRKKWQTDGAPLLSVAQQTLEETSLTTAGQLAEKTAGEVICMDAWQGEGLRKAWAQSPDSEVLKVLEEAELQSFTQKLDSTSTCDHTLTESLNPIEESSDATNEAIQVPLPQQCQPASGHTKQEVTCQETVPIIAEVKSQELIPQTPEEIQKTQFGESEAEVVDDMESVVLDEATQKTSQQPPTEVIQAWTKDTPISLPAEGRVIQAECTEIPQREEKHPEPADESLFVKLSSSPAHRRTVALAILSAQSSLEDSSSVASRSRSVSPLRSHRHDDALLIGLSTGLFDANNPKMLRTCSLPDLGKVFSVAAETEGAVVPNNNLEIEDLEDKADEQSEPEDVYEDEDLRELRASMERLLQEQRSEDDDDDDDEEEDDGGGSSGSPADEEAAGLNGLANAGDDKCSPEEECFNRMAEEEDDVSHGEEEPGGPVTNGMEVEEDEEQNSSEGQLNEEWQSDDSEEEDEEDLEQQDSIFSRLEELRFHLEQAMGFENFIQAYNKIKAIHEDEDENIAMGSSMVQSILGTEHQHLYPKILHLVMADGAYQEADDRLYVKMLLLLYSQQLKPWKLLFKALDWPGRCSSGVRGQLSAQCQVLAHNRQRVLTSCLPQTTDYS</sequence>
<organism evidence="13 14">
    <name type="scientific">Anabarilius grahami</name>
    <name type="common">Kanglang fish</name>
    <name type="synonym">Barilius grahami</name>
    <dbReference type="NCBI Taxonomy" id="495550"/>
    <lineage>
        <taxon>Eukaryota</taxon>
        <taxon>Metazoa</taxon>
        <taxon>Chordata</taxon>
        <taxon>Craniata</taxon>
        <taxon>Vertebrata</taxon>
        <taxon>Euteleostomi</taxon>
        <taxon>Actinopterygii</taxon>
        <taxon>Neopterygii</taxon>
        <taxon>Teleostei</taxon>
        <taxon>Ostariophysi</taxon>
        <taxon>Cypriniformes</taxon>
        <taxon>Xenocyprididae</taxon>
        <taxon>Xenocypridinae</taxon>
        <taxon>Xenocypridinae incertae sedis</taxon>
        <taxon>Anabarilius</taxon>
    </lineage>
</organism>
<dbReference type="Gene3D" id="1.10.510.10">
    <property type="entry name" value="Transferase(Phosphotransferase) domain 1"/>
    <property type="match status" value="1"/>
</dbReference>
<dbReference type="Gene3D" id="3.30.200.20">
    <property type="entry name" value="Phosphorylase Kinase, domain 1"/>
    <property type="match status" value="1"/>
</dbReference>
<keyword evidence="14" id="KW-1185">Reference proteome</keyword>
<dbReference type="EMBL" id="RJVU01019258">
    <property type="protein sequence ID" value="ROL50999.1"/>
    <property type="molecule type" value="Genomic_DNA"/>
</dbReference>
<accession>A0A3N0YXH7</accession>
<dbReference type="FunFam" id="1.10.510.10:FF:002911">
    <property type="match status" value="1"/>
</dbReference>
<dbReference type="PROSITE" id="PS50011">
    <property type="entry name" value="PROTEIN_KINASE_DOM"/>
    <property type="match status" value="1"/>
</dbReference>
<keyword evidence="3" id="KW-0723">Serine/threonine-protein kinase</keyword>
<keyword evidence="7 10" id="KW-0067">ATP-binding</keyword>
<feature type="compositionally biased region" description="Basic and acidic residues" evidence="11">
    <location>
        <begin position="259"/>
        <end position="281"/>
    </location>
</feature>
<evidence type="ECO:0000256" key="4">
    <source>
        <dbReference type="ARBA" id="ARBA00022679"/>
    </source>
</evidence>
<evidence type="ECO:0000256" key="9">
    <source>
        <dbReference type="ARBA" id="ARBA00048679"/>
    </source>
</evidence>
<evidence type="ECO:0000256" key="7">
    <source>
        <dbReference type="ARBA" id="ARBA00022840"/>
    </source>
</evidence>
<feature type="region of interest" description="Disordered" evidence="11">
    <location>
        <begin position="565"/>
        <end position="599"/>
    </location>
</feature>
<feature type="compositionally biased region" description="Polar residues" evidence="11">
    <location>
        <begin position="582"/>
        <end position="599"/>
    </location>
</feature>
<feature type="region of interest" description="Disordered" evidence="11">
    <location>
        <begin position="1078"/>
        <end position="1197"/>
    </location>
</feature>
<comment type="caution">
    <text evidence="13">The sequence shown here is derived from an EMBL/GenBank/DDBJ whole genome shotgun (WGS) entry which is preliminary data.</text>
</comment>
<feature type="binding site" evidence="10">
    <location>
        <position position="33"/>
    </location>
    <ligand>
        <name>ATP</name>
        <dbReference type="ChEBI" id="CHEBI:30616"/>
    </ligand>
</feature>
<dbReference type="FunFam" id="3.30.200.20:FF:000097">
    <property type="entry name" value="Probable serine/threonine-protein kinase nek1"/>
    <property type="match status" value="1"/>
</dbReference>
<evidence type="ECO:0000256" key="1">
    <source>
        <dbReference type="ARBA" id="ARBA00010886"/>
    </source>
</evidence>
<dbReference type="InterPro" id="IPR011009">
    <property type="entry name" value="Kinase-like_dom_sf"/>
</dbReference>
<evidence type="ECO:0000256" key="11">
    <source>
        <dbReference type="SAM" id="MobiDB-lite"/>
    </source>
</evidence>
<evidence type="ECO:0000256" key="3">
    <source>
        <dbReference type="ARBA" id="ARBA00022527"/>
    </source>
</evidence>
<proteinExistence type="inferred from homology"/>
<comment type="similarity">
    <text evidence="1">Belongs to the protein kinase superfamily. NEK Ser/Thr protein kinase family. NIMA subfamily.</text>
</comment>
<dbReference type="SUPFAM" id="SSF56112">
    <property type="entry name" value="Protein kinase-like (PK-like)"/>
    <property type="match status" value="1"/>
</dbReference>
<feature type="compositionally biased region" description="Acidic residues" evidence="11">
    <location>
        <begin position="1091"/>
        <end position="1105"/>
    </location>
</feature>
<dbReference type="GO" id="GO:0004674">
    <property type="term" value="F:protein serine/threonine kinase activity"/>
    <property type="evidence" value="ECO:0007669"/>
    <property type="project" value="UniProtKB-KW"/>
</dbReference>
<keyword evidence="5 10" id="KW-0547">Nucleotide-binding</keyword>
<gene>
    <name evidence="13" type="ORF">DPX16_14530</name>
</gene>
<protein>
    <recommendedName>
        <fullName evidence="2">non-specific serine/threonine protein kinase</fullName>
        <ecNumber evidence="2">2.7.11.1</ecNumber>
    </recommendedName>
</protein>
<name>A0A3N0YXH7_ANAGA</name>
<feature type="compositionally biased region" description="Basic and acidic residues" evidence="11">
    <location>
        <begin position="1078"/>
        <end position="1090"/>
    </location>
</feature>
<dbReference type="PANTHER" id="PTHR44899:SF4">
    <property type="entry name" value="SERINE_THREONINE-PROTEIN KINASE NEK1"/>
    <property type="match status" value="1"/>
</dbReference>
<feature type="compositionally biased region" description="Basic and acidic residues" evidence="11">
    <location>
        <begin position="1127"/>
        <end position="1153"/>
    </location>
</feature>
<feature type="compositionally biased region" description="Basic and acidic residues" evidence="11">
    <location>
        <begin position="678"/>
        <end position="690"/>
    </location>
</feature>
<dbReference type="EC" id="2.7.11.1" evidence="2"/>
<evidence type="ECO:0000256" key="8">
    <source>
        <dbReference type="ARBA" id="ARBA00047899"/>
    </source>
</evidence>
<evidence type="ECO:0000256" key="6">
    <source>
        <dbReference type="ARBA" id="ARBA00022777"/>
    </source>
</evidence>
<keyword evidence="4" id="KW-0808">Transferase</keyword>
<dbReference type="Pfam" id="PF00069">
    <property type="entry name" value="Pkinase"/>
    <property type="match status" value="1"/>
</dbReference>
<feature type="region of interest" description="Disordered" evidence="11">
    <location>
        <begin position="715"/>
        <end position="735"/>
    </location>
</feature>
<dbReference type="InterPro" id="IPR017441">
    <property type="entry name" value="Protein_kinase_ATP_BS"/>
</dbReference>
<evidence type="ECO:0000259" key="12">
    <source>
        <dbReference type="PROSITE" id="PS50011"/>
    </source>
</evidence>
<feature type="region of interest" description="Disordered" evidence="11">
    <location>
        <begin position="317"/>
        <end position="449"/>
    </location>
</feature>
<comment type="catalytic activity">
    <reaction evidence="8">
        <text>L-threonyl-[protein] + ATP = O-phospho-L-threonyl-[protein] + ADP + H(+)</text>
        <dbReference type="Rhea" id="RHEA:46608"/>
        <dbReference type="Rhea" id="RHEA-COMP:11060"/>
        <dbReference type="Rhea" id="RHEA-COMP:11605"/>
        <dbReference type="ChEBI" id="CHEBI:15378"/>
        <dbReference type="ChEBI" id="CHEBI:30013"/>
        <dbReference type="ChEBI" id="CHEBI:30616"/>
        <dbReference type="ChEBI" id="CHEBI:61977"/>
        <dbReference type="ChEBI" id="CHEBI:456216"/>
        <dbReference type="EC" id="2.7.11.1"/>
    </reaction>
</comment>
<dbReference type="GO" id="GO:0005524">
    <property type="term" value="F:ATP binding"/>
    <property type="evidence" value="ECO:0007669"/>
    <property type="project" value="UniProtKB-UniRule"/>
</dbReference>
<comment type="catalytic activity">
    <reaction evidence="9">
        <text>L-seryl-[protein] + ATP = O-phospho-L-seryl-[protein] + ADP + H(+)</text>
        <dbReference type="Rhea" id="RHEA:17989"/>
        <dbReference type="Rhea" id="RHEA-COMP:9863"/>
        <dbReference type="Rhea" id="RHEA-COMP:11604"/>
        <dbReference type="ChEBI" id="CHEBI:15378"/>
        <dbReference type="ChEBI" id="CHEBI:29999"/>
        <dbReference type="ChEBI" id="CHEBI:30616"/>
        <dbReference type="ChEBI" id="CHEBI:83421"/>
        <dbReference type="ChEBI" id="CHEBI:456216"/>
        <dbReference type="EC" id="2.7.11.1"/>
    </reaction>
</comment>
<evidence type="ECO:0000256" key="2">
    <source>
        <dbReference type="ARBA" id="ARBA00012513"/>
    </source>
</evidence>
<evidence type="ECO:0000256" key="5">
    <source>
        <dbReference type="ARBA" id="ARBA00022741"/>
    </source>
</evidence>
<feature type="region of interest" description="Disordered" evidence="11">
    <location>
        <begin position="611"/>
        <end position="690"/>
    </location>
</feature>
<dbReference type="InterPro" id="IPR000719">
    <property type="entry name" value="Prot_kinase_dom"/>
</dbReference>
<evidence type="ECO:0000256" key="10">
    <source>
        <dbReference type="PROSITE-ProRule" id="PRU10141"/>
    </source>
</evidence>
<evidence type="ECO:0000313" key="13">
    <source>
        <dbReference type="EMBL" id="ROL50999.1"/>
    </source>
</evidence>
<dbReference type="InterPro" id="IPR051131">
    <property type="entry name" value="NEK_Ser/Thr_kinase_NIMA"/>
</dbReference>
<keyword evidence="6 13" id="KW-0418">Kinase</keyword>
<feature type="compositionally biased region" description="Acidic residues" evidence="11">
    <location>
        <begin position="1182"/>
        <end position="1197"/>
    </location>
</feature>
<feature type="compositionally biased region" description="Polar residues" evidence="11">
    <location>
        <begin position="715"/>
        <end position="726"/>
    </location>
</feature>
<feature type="domain" description="Protein kinase" evidence="12">
    <location>
        <begin position="4"/>
        <end position="322"/>
    </location>
</feature>
<feature type="compositionally biased region" description="Pro residues" evidence="11">
    <location>
        <begin position="571"/>
        <end position="581"/>
    </location>
</feature>
<feature type="compositionally biased region" description="Polar residues" evidence="11">
    <location>
        <begin position="410"/>
        <end position="423"/>
    </location>
</feature>
<dbReference type="OrthoDB" id="248923at2759"/>
<feature type="compositionally biased region" description="Pro residues" evidence="11">
    <location>
        <begin position="366"/>
        <end position="376"/>
    </location>
</feature>
<reference evidence="13 14" key="1">
    <citation type="submission" date="2018-10" db="EMBL/GenBank/DDBJ databases">
        <title>Genome assembly for a Yunnan-Guizhou Plateau 3E fish, Anabarilius grahami (Regan), and its evolutionary and genetic applications.</title>
        <authorList>
            <person name="Jiang W."/>
        </authorList>
    </citation>
    <scope>NUCLEOTIDE SEQUENCE [LARGE SCALE GENOMIC DNA]</scope>
    <source>
        <strain evidence="13">AG-KIZ</strain>
        <tissue evidence="13">Muscle</tissue>
    </source>
</reference>
<dbReference type="PANTHER" id="PTHR44899">
    <property type="entry name" value="CAMK FAMILY PROTEIN KINASE"/>
    <property type="match status" value="1"/>
</dbReference>
<evidence type="ECO:0000313" key="14">
    <source>
        <dbReference type="Proteomes" id="UP000281406"/>
    </source>
</evidence>
<dbReference type="Proteomes" id="UP000281406">
    <property type="component" value="Unassembled WGS sequence"/>
</dbReference>